<evidence type="ECO:0008006" key="4">
    <source>
        <dbReference type="Google" id="ProtNLM"/>
    </source>
</evidence>
<keyword evidence="3" id="KW-1185">Reference proteome</keyword>
<name>A0A9P6L1B2_9AGAM</name>
<dbReference type="OrthoDB" id="3181669at2759"/>
<accession>A0A9P6L1B2</accession>
<sequence length="188" mass="21823">MSYDQGTMPPSDYPNSDKLSQQDRPVNIKSIRAIEEQIREHETAIIQLKRARNSLLNVSKLPAEILGDIFRWNTTLKKEFGPSEKRSHNFLFVCHHWFEVASRTPEVWSFWGSDLEDWTRRHLLHPTVPLNLVFNGDLKDYRFDDSLAKCTPGSSRAGHHTAGSFPYQRFRVSGVYTLFASLLRWDSD</sequence>
<proteinExistence type="predicted"/>
<evidence type="ECO:0000313" key="3">
    <source>
        <dbReference type="Proteomes" id="UP000736335"/>
    </source>
</evidence>
<organism evidence="2 3">
    <name type="scientific">Thelephora terrestris</name>
    <dbReference type="NCBI Taxonomy" id="56493"/>
    <lineage>
        <taxon>Eukaryota</taxon>
        <taxon>Fungi</taxon>
        <taxon>Dikarya</taxon>
        <taxon>Basidiomycota</taxon>
        <taxon>Agaricomycotina</taxon>
        <taxon>Agaricomycetes</taxon>
        <taxon>Thelephorales</taxon>
        <taxon>Thelephoraceae</taxon>
        <taxon>Thelephora</taxon>
    </lineage>
</organism>
<comment type="caution">
    <text evidence="2">The sequence shown here is derived from an EMBL/GenBank/DDBJ whole genome shotgun (WGS) entry which is preliminary data.</text>
</comment>
<dbReference type="Proteomes" id="UP000736335">
    <property type="component" value="Unassembled WGS sequence"/>
</dbReference>
<dbReference type="EMBL" id="WIUZ02000023">
    <property type="protein sequence ID" value="KAF9778355.1"/>
    <property type="molecule type" value="Genomic_DNA"/>
</dbReference>
<reference evidence="2" key="2">
    <citation type="submission" date="2020-11" db="EMBL/GenBank/DDBJ databases">
        <authorList>
            <consortium name="DOE Joint Genome Institute"/>
            <person name="Kuo A."/>
            <person name="Miyauchi S."/>
            <person name="Kiss E."/>
            <person name="Drula E."/>
            <person name="Kohler A."/>
            <person name="Sanchez-Garcia M."/>
            <person name="Andreopoulos B."/>
            <person name="Barry K.W."/>
            <person name="Bonito G."/>
            <person name="Buee M."/>
            <person name="Carver A."/>
            <person name="Chen C."/>
            <person name="Cichocki N."/>
            <person name="Clum A."/>
            <person name="Culley D."/>
            <person name="Crous P.W."/>
            <person name="Fauchery L."/>
            <person name="Girlanda M."/>
            <person name="Hayes R."/>
            <person name="Keri Z."/>
            <person name="Labutti K."/>
            <person name="Lipzen A."/>
            <person name="Lombard V."/>
            <person name="Magnuson J."/>
            <person name="Maillard F."/>
            <person name="Morin E."/>
            <person name="Murat C."/>
            <person name="Nolan M."/>
            <person name="Ohm R."/>
            <person name="Pangilinan J."/>
            <person name="Pereira M."/>
            <person name="Perotto S."/>
            <person name="Peter M."/>
            <person name="Riley R."/>
            <person name="Sitrit Y."/>
            <person name="Stielow B."/>
            <person name="Szollosi G."/>
            <person name="Zifcakova L."/>
            <person name="Stursova M."/>
            <person name="Spatafora J.W."/>
            <person name="Tedersoo L."/>
            <person name="Vaario L.-M."/>
            <person name="Yamada A."/>
            <person name="Yan M."/>
            <person name="Wang P."/>
            <person name="Xu J."/>
            <person name="Bruns T."/>
            <person name="Baldrian P."/>
            <person name="Vilgalys R."/>
            <person name="Henrissat B."/>
            <person name="Grigoriev I.V."/>
            <person name="Hibbett D."/>
            <person name="Nagy L.G."/>
            <person name="Martin F.M."/>
        </authorList>
    </citation>
    <scope>NUCLEOTIDE SEQUENCE</scope>
    <source>
        <strain evidence="2">UH-Tt-Lm1</strain>
    </source>
</reference>
<protein>
    <recommendedName>
        <fullName evidence="4">F-box domain-containing protein</fullName>
    </recommendedName>
</protein>
<evidence type="ECO:0000313" key="2">
    <source>
        <dbReference type="EMBL" id="KAF9778355.1"/>
    </source>
</evidence>
<gene>
    <name evidence="2" type="ORF">BJ322DRAFT_494844</name>
</gene>
<reference evidence="2" key="1">
    <citation type="journal article" date="2020" name="Nat. Commun.">
        <title>Large-scale genome sequencing of mycorrhizal fungi provides insights into the early evolution of symbiotic traits.</title>
        <authorList>
            <person name="Miyauchi S."/>
            <person name="Kiss E."/>
            <person name="Kuo A."/>
            <person name="Drula E."/>
            <person name="Kohler A."/>
            <person name="Sanchez-Garcia M."/>
            <person name="Morin E."/>
            <person name="Andreopoulos B."/>
            <person name="Barry K.W."/>
            <person name="Bonito G."/>
            <person name="Buee M."/>
            <person name="Carver A."/>
            <person name="Chen C."/>
            <person name="Cichocki N."/>
            <person name="Clum A."/>
            <person name="Culley D."/>
            <person name="Crous P.W."/>
            <person name="Fauchery L."/>
            <person name="Girlanda M."/>
            <person name="Hayes R.D."/>
            <person name="Keri Z."/>
            <person name="LaButti K."/>
            <person name="Lipzen A."/>
            <person name="Lombard V."/>
            <person name="Magnuson J."/>
            <person name="Maillard F."/>
            <person name="Murat C."/>
            <person name="Nolan M."/>
            <person name="Ohm R.A."/>
            <person name="Pangilinan J."/>
            <person name="Pereira M.F."/>
            <person name="Perotto S."/>
            <person name="Peter M."/>
            <person name="Pfister S."/>
            <person name="Riley R."/>
            <person name="Sitrit Y."/>
            <person name="Stielow J.B."/>
            <person name="Szollosi G."/>
            <person name="Zifcakova L."/>
            <person name="Stursova M."/>
            <person name="Spatafora J.W."/>
            <person name="Tedersoo L."/>
            <person name="Vaario L.M."/>
            <person name="Yamada A."/>
            <person name="Yan M."/>
            <person name="Wang P."/>
            <person name="Xu J."/>
            <person name="Bruns T."/>
            <person name="Baldrian P."/>
            <person name="Vilgalys R."/>
            <person name="Dunand C."/>
            <person name="Henrissat B."/>
            <person name="Grigoriev I.V."/>
            <person name="Hibbett D."/>
            <person name="Nagy L.G."/>
            <person name="Martin F.M."/>
        </authorList>
    </citation>
    <scope>NUCLEOTIDE SEQUENCE</scope>
    <source>
        <strain evidence="2">UH-Tt-Lm1</strain>
    </source>
</reference>
<dbReference type="AlphaFoldDB" id="A0A9P6L1B2"/>
<feature type="region of interest" description="Disordered" evidence="1">
    <location>
        <begin position="1"/>
        <end position="21"/>
    </location>
</feature>
<evidence type="ECO:0000256" key="1">
    <source>
        <dbReference type="SAM" id="MobiDB-lite"/>
    </source>
</evidence>